<dbReference type="GO" id="GO:0005634">
    <property type="term" value="C:nucleus"/>
    <property type="evidence" value="ECO:0007669"/>
    <property type="project" value="UniProtKB-SubCell"/>
</dbReference>
<comment type="similarity">
    <text evidence="3">Belongs to the HARBI1 family.</text>
</comment>
<evidence type="ECO:0000256" key="1">
    <source>
        <dbReference type="ARBA" id="ARBA00001968"/>
    </source>
</evidence>
<evidence type="ECO:0000256" key="2">
    <source>
        <dbReference type="ARBA" id="ARBA00004123"/>
    </source>
</evidence>
<evidence type="ECO:0000313" key="9">
    <source>
        <dbReference type="EMBL" id="KAH7943584.1"/>
    </source>
</evidence>
<protein>
    <recommendedName>
        <fullName evidence="8">DDE Tnp4 domain-containing protein</fullName>
    </recommendedName>
</protein>
<keyword evidence="7" id="KW-0539">Nucleus</keyword>
<proteinExistence type="inferred from homology"/>
<dbReference type="GO" id="GO:0004518">
    <property type="term" value="F:nuclease activity"/>
    <property type="evidence" value="ECO:0007669"/>
    <property type="project" value="UniProtKB-KW"/>
</dbReference>
<dbReference type="VEuPathDB" id="VectorBase:RSAN_050103"/>
<feature type="domain" description="DDE Tnp4" evidence="8">
    <location>
        <begin position="153"/>
        <end position="219"/>
    </location>
</feature>
<keyword evidence="10" id="KW-1185">Reference proteome</keyword>
<comment type="caution">
    <text evidence="9">The sequence shown here is derived from an EMBL/GenBank/DDBJ whole genome shotgun (WGS) entry which is preliminary data.</text>
</comment>
<keyword evidence="4" id="KW-0540">Nuclease</keyword>
<gene>
    <name evidence="9" type="ORF">HPB52_009250</name>
</gene>
<organism evidence="9 10">
    <name type="scientific">Rhipicephalus sanguineus</name>
    <name type="common">Brown dog tick</name>
    <name type="synonym">Ixodes sanguineus</name>
    <dbReference type="NCBI Taxonomy" id="34632"/>
    <lineage>
        <taxon>Eukaryota</taxon>
        <taxon>Metazoa</taxon>
        <taxon>Ecdysozoa</taxon>
        <taxon>Arthropoda</taxon>
        <taxon>Chelicerata</taxon>
        <taxon>Arachnida</taxon>
        <taxon>Acari</taxon>
        <taxon>Parasitiformes</taxon>
        <taxon>Ixodida</taxon>
        <taxon>Ixodoidea</taxon>
        <taxon>Ixodidae</taxon>
        <taxon>Rhipicephalinae</taxon>
        <taxon>Rhipicephalus</taxon>
        <taxon>Rhipicephalus</taxon>
    </lineage>
</organism>
<dbReference type="VEuPathDB" id="VectorBase:RSAN_047417"/>
<evidence type="ECO:0000256" key="7">
    <source>
        <dbReference type="ARBA" id="ARBA00023242"/>
    </source>
</evidence>
<evidence type="ECO:0000256" key="3">
    <source>
        <dbReference type="ARBA" id="ARBA00006958"/>
    </source>
</evidence>
<dbReference type="GO" id="GO:0016787">
    <property type="term" value="F:hydrolase activity"/>
    <property type="evidence" value="ECO:0007669"/>
    <property type="project" value="UniProtKB-KW"/>
</dbReference>
<accession>A0A9D4SR65</accession>
<dbReference type="PANTHER" id="PTHR22930">
    <property type="match status" value="1"/>
</dbReference>
<evidence type="ECO:0000313" key="10">
    <source>
        <dbReference type="Proteomes" id="UP000821837"/>
    </source>
</evidence>
<keyword evidence="5" id="KW-0479">Metal-binding</keyword>
<keyword evidence="6" id="KW-0378">Hydrolase</keyword>
<name>A0A9D4SR65_RHISA</name>
<dbReference type="EMBL" id="JABSTV010001253">
    <property type="protein sequence ID" value="KAH7943584.1"/>
    <property type="molecule type" value="Genomic_DNA"/>
</dbReference>
<dbReference type="InterPro" id="IPR027806">
    <property type="entry name" value="HARBI1_dom"/>
</dbReference>
<dbReference type="PANTHER" id="PTHR22930:SF269">
    <property type="entry name" value="NUCLEASE HARBI1-LIKE PROTEIN"/>
    <property type="match status" value="1"/>
</dbReference>
<dbReference type="InterPro" id="IPR045249">
    <property type="entry name" value="HARBI1-like"/>
</dbReference>
<dbReference type="AlphaFoldDB" id="A0A9D4SR65"/>
<dbReference type="Pfam" id="PF13359">
    <property type="entry name" value="DDE_Tnp_4"/>
    <property type="match status" value="1"/>
</dbReference>
<evidence type="ECO:0000256" key="4">
    <source>
        <dbReference type="ARBA" id="ARBA00022722"/>
    </source>
</evidence>
<comment type="cofactor">
    <cofactor evidence="1">
        <name>a divalent metal cation</name>
        <dbReference type="ChEBI" id="CHEBI:60240"/>
    </cofactor>
</comment>
<evidence type="ECO:0000256" key="5">
    <source>
        <dbReference type="ARBA" id="ARBA00022723"/>
    </source>
</evidence>
<reference evidence="9" key="2">
    <citation type="submission" date="2021-09" db="EMBL/GenBank/DDBJ databases">
        <authorList>
            <person name="Jia N."/>
            <person name="Wang J."/>
            <person name="Shi W."/>
            <person name="Du L."/>
            <person name="Sun Y."/>
            <person name="Zhan W."/>
            <person name="Jiang J."/>
            <person name="Wang Q."/>
            <person name="Zhang B."/>
            <person name="Ji P."/>
            <person name="Sakyi L.B."/>
            <person name="Cui X."/>
            <person name="Yuan T."/>
            <person name="Jiang B."/>
            <person name="Yang W."/>
            <person name="Lam T.T.-Y."/>
            <person name="Chang Q."/>
            <person name="Ding S."/>
            <person name="Wang X."/>
            <person name="Zhu J."/>
            <person name="Ruan X."/>
            <person name="Zhao L."/>
            <person name="Wei J."/>
            <person name="Que T."/>
            <person name="Du C."/>
            <person name="Cheng J."/>
            <person name="Dai P."/>
            <person name="Han X."/>
            <person name="Huang E."/>
            <person name="Gao Y."/>
            <person name="Liu J."/>
            <person name="Shao H."/>
            <person name="Ye R."/>
            <person name="Li L."/>
            <person name="Wei W."/>
            <person name="Wang X."/>
            <person name="Wang C."/>
            <person name="Huo Q."/>
            <person name="Li W."/>
            <person name="Guo W."/>
            <person name="Chen H."/>
            <person name="Chen S."/>
            <person name="Zhou L."/>
            <person name="Zhou L."/>
            <person name="Ni X."/>
            <person name="Tian J."/>
            <person name="Zhou Y."/>
            <person name="Sheng Y."/>
            <person name="Liu T."/>
            <person name="Pan Y."/>
            <person name="Xia L."/>
            <person name="Li J."/>
            <person name="Zhao F."/>
            <person name="Cao W."/>
        </authorList>
    </citation>
    <scope>NUCLEOTIDE SEQUENCE</scope>
    <source>
        <strain evidence="9">Rsan-2018</strain>
        <tissue evidence="9">Larvae</tissue>
    </source>
</reference>
<reference evidence="9" key="1">
    <citation type="journal article" date="2020" name="Cell">
        <title>Large-Scale Comparative Analyses of Tick Genomes Elucidate Their Genetic Diversity and Vector Capacities.</title>
        <authorList>
            <consortium name="Tick Genome and Microbiome Consortium (TIGMIC)"/>
            <person name="Jia N."/>
            <person name="Wang J."/>
            <person name="Shi W."/>
            <person name="Du L."/>
            <person name="Sun Y."/>
            <person name="Zhan W."/>
            <person name="Jiang J.F."/>
            <person name="Wang Q."/>
            <person name="Zhang B."/>
            <person name="Ji P."/>
            <person name="Bell-Sakyi L."/>
            <person name="Cui X.M."/>
            <person name="Yuan T.T."/>
            <person name="Jiang B.G."/>
            <person name="Yang W.F."/>
            <person name="Lam T.T."/>
            <person name="Chang Q.C."/>
            <person name="Ding S.J."/>
            <person name="Wang X.J."/>
            <person name="Zhu J.G."/>
            <person name="Ruan X.D."/>
            <person name="Zhao L."/>
            <person name="Wei J.T."/>
            <person name="Ye R.Z."/>
            <person name="Que T.C."/>
            <person name="Du C.H."/>
            <person name="Zhou Y.H."/>
            <person name="Cheng J.X."/>
            <person name="Dai P.F."/>
            <person name="Guo W.B."/>
            <person name="Han X.H."/>
            <person name="Huang E.J."/>
            <person name="Li L.F."/>
            <person name="Wei W."/>
            <person name="Gao Y.C."/>
            <person name="Liu J.Z."/>
            <person name="Shao H.Z."/>
            <person name="Wang X."/>
            <person name="Wang C.C."/>
            <person name="Yang T.C."/>
            <person name="Huo Q.B."/>
            <person name="Li W."/>
            <person name="Chen H.Y."/>
            <person name="Chen S.E."/>
            <person name="Zhou L.G."/>
            <person name="Ni X.B."/>
            <person name="Tian J.H."/>
            <person name="Sheng Y."/>
            <person name="Liu T."/>
            <person name="Pan Y.S."/>
            <person name="Xia L.Y."/>
            <person name="Li J."/>
            <person name="Zhao F."/>
            <person name="Cao W.C."/>
        </authorList>
    </citation>
    <scope>NUCLEOTIDE SEQUENCE</scope>
    <source>
        <strain evidence="9">Rsan-2018</strain>
    </source>
</reference>
<sequence length="364" mass="41571">MLSLPTERRWWVRPLWMNREVESEFYTSMPLLMAGDREYFKKYYRMTPEKFEELHSLVEEPLTLMLVTREPVPSKARLAITIRYLASGMYIQDVAMAFKVGISTAAGIIHFTCRLLWSVLQPRCLKIPTAARWQEIANDFRDKWNFPLCVGAVDGKHVQIQMPPHTGSLYYNYKGTYSIVLMAVVDSNLKFVAIDVGAYGRQSDGGTFSNSRFGQALENGLLCLPPPQRLPNDTTIAPHVFEVRGKRFRCHGLEVQNIRRTINLLPENADYVVMASCVLHNFLSEDTFYMPSNYADREDQHGNTMDGQWRSAADAEGNAMLQLQPPLGHNYRRSAAETRDLFRSYFVSSQGAVPWQRASAGLRP</sequence>
<evidence type="ECO:0000259" key="8">
    <source>
        <dbReference type="Pfam" id="PF13359"/>
    </source>
</evidence>
<dbReference type="Proteomes" id="UP000821837">
    <property type="component" value="Unassembled WGS sequence"/>
</dbReference>
<dbReference type="GO" id="GO:0046872">
    <property type="term" value="F:metal ion binding"/>
    <property type="evidence" value="ECO:0007669"/>
    <property type="project" value="UniProtKB-KW"/>
</dbReference>
<comment type="subcellular location">
    <subcellularLocation>
        <location evidence="2">Nucleus</location>
    </subcellularLocation>
</comment>
<evidence type="ECO:0000256" key="6">
    <source>
        <dbReference type="ARBA" id="ARBA00022801"/>
    </source>
</evidence>